<evidence type="ECO:0000259" key="11">
    <source>
        <dbReference type="PROSITE" id="PS51712"/>
    </source>
</evidence>
<evidence type="ECO:0000256" key="8">
    <source>
        <dbReference type="HAMAP-Rule" id="MF_00195"/>
    </source>
</evidence>
<organism evidence="12 13">
    <name type="scientific">Eiseniibacteriota bacterium</name>
    <dbReference type="NCBI Taxonomy" id="2212470"/>
    <lineage>
        <taxon>Bacteria</taxon>
        <taxon>Candidatus Eiseniibacteriota</taxon>
    </lineage>
</organism>
<dbReference type="PIRSF" id="PIRSF006485">
    <property type="entry name" value="GTP-binding_EngA"/>
    <property type="match status" value="1"/>
</dbReference>
<evidence type="ECO:0000256" key="4">
    <source>
        <dbReference type="ARBA" id="ARBA00022737"/>
    </source>
</evidence>
<dbReference type="CDD" id="cd01895">
    <property type="entry name" value="EngA2"/>
    <property type="match status" value="1"/>
</dbReference>
<evidence type="ECO:0000256" key="3">
    <source>
        <dbReference type="ARBA" id="ARBA00022517"/>
    </source>
</evidence>
<evidence type="ECO:0000256" key="1">
    <source>
        <dbReference type="ARBA" id="ARBA00008279"/>
    </source>
</evidence>
<comment type="caution">
    <text evidence="8">Lacks conserved residue(s) required for the propagation of feature annotation.</text>
</comment>
<dbReference type="NCBIfam" id="TIGR00231">
    <property type="entry name" value="small_GTP"/>
    <property type="match status" value="1"/>
</dbReference>
<dbReference type="InterPro" id="IPR015946">
    <property type="entry name" value="KH_dom-like_a/b"/>
</dbReference>
<evidence type="ECO:0000256" key="5">
    <source>
        <dbReference type="ARBA" id="ARBA00022741"/>
    </source>
</evidence>
<keyword evidence="5 8" id="KW-0547">Nucleotide-binding</keyword>
<dbReference type="Pfam" id="PF01926">
    <property type="entry name" value="MMR_HSR1"/>
    <property type="match status" value="2"/>
</dbReference>
<dbReference type="Proteomes" id="UP000547674">
    <property type="component" value="Unassembled WGS sequence"/>
</dbReference>
<feature type="binding site" evidence="8">
    <location>
        <begin position="170"/>
        <end position="177"/>
    </location>
    <ligand>
        <name>GTP</name>
        <dbReference type="ChEBI" id="CHEBI:37565"/>
        <label>2</label>
    </ligand>
</feature>
<dbReference type="InterPro" id="IPR032859">
    <property type="entry name" value="KH_dom-like"/>
</dbReference>
<comment type="caution">
    <text evidence="12">The sequence shown here is derived from an EMBL/GenBank/DDBJ whole genome shotgun (WGS) entry which is preliminary data.</text>
</comment>
<dbReference type="PANTHER" id="PTHR43834:SF6">
    <property type="entry name" value="GTPASE DER"/>
    <property type="match status" value="1"/>
</dbReference>
<comment type="subunit">
    <text evidence="8">Associates with the 50S ribosomal subunit.</text>
</comment>
<feature type="binding site" evidence="8">
    <location>
        <begin position="44"/>
        <end position="48"/>
    </location>
    <ligand>
        <name>GTP</name>
        <dbReference type="ChEBI" id="CHEBI:37565"/>
        <label>1</label>
    </ligand>
</feature>
<dbReference type="InterPro" id="IPR016484">
    <property type="entry name" value="GTPase_Der"/>
</dbReference>
<feature type="binding site" evidence="8">
    <location>
        <begin position="217"/>
        <end position="221"/>
    </location>
    <ligand>
        <name>GTP</name>
        <dbReference type="ChEBI" id="CHEBI:37565"/>
        <label>2</label>
    </ligand>
</feature>
<dbReference type="FunFam" id="3.30.300.20:FF:000004">
    <property type="entry name" value="GTPase Der"/>
    <property type="match status" value="1"/>
</dbReference>
<proteinExistence type="inferred from homology"/>
<sequence>MGKSTFFNRVVPKGDAVVDDQPGVTRDRREGIASWTNVSFMVIDTGGLVPGTRDVMEAKIMEQGQEALEHADLILMFVDSREGITAIDESIANALRPISEKVLLVANKAESEEQAIASLEMASLGFGNPIPISAQHSDGVGDLLDALVERLPKQVEAGEETDLIRIALLGRPNVGKSSIANRLLGESRFIVHDAPGTTRDAVDAHFRYDGNDFVLVDTAGLRRRSHVTEEIEYYSTVRTRRSLSNCDVALLVLDPTQEIAAQDLHIAGEITKHGKSMIFVMNKWDLISKFTGTAEAYTKMLRHKFPLLKGSPVLYVSALSGQRITKIPDLVRELWLQRQKRVPTGVLNDLLKAATDRVHPPLKSGAKPLKLYYVTQTGNRPPQFTVFVNDPKSAAASYQKYLKNYFQDALELKATPMRMDFRARR</sequence>
<dbReference type="Gene3D" id="3.40.50.300">
    <property type="entry name" value="P-loop containing nucleotide triphosphate hydrolases"/>
    <property type="match status" value="2"/>
</dbReference>
<dbReference type="Gene3D" id="3.30.300.20">
    <property type="match status" value="1"/>
</dbReference>
<accession>A0A7Y2E8R5</accession>
<evidence type="ECO:0000256" key="2">
    <source>
        <dbReference type="ARBA" id="ARBA00020953"/>
    </source>
</evidence>
<evidence type="ECO:0000256" key="9">
    <source>
        <dbReference type="PROSITE-ProRule" id="PRU01049"/>
    </source>
</evidence>
<dbReference type="FunFam" id="3.40.50.300:FF:000040">
    <property type="entry name" value="GTPase Der"/>
    <property type="match status" value="1"/>
</dbReference>
<evidence type="ECO:0000256" key="7">
    <source>
        <dbReference type="ARBA" id="ARBA00032345"/>
    </source>
</evidence>
<feature type="binding site" evidence="8">
    <location>
        <begin position="107"/>
        <end position="110"/>
    </location>
    <ligand>
        <name>GTP</name>
        <dbReference type="ChEBI" id="CHEBI:37565"/>
        <label>1</label>
    </ligand>
</feature>
<dbReference type="GO" id="GO:0042254">
    <property type="term" value="P:ribosome biogenesis"/>
    <property type="evidence" value="ECO:0007669"/>
    <property type="project" value="UniProtKB-KW"/>
</dbReference>
<gene>
    <name evidence="8 12" type="primary">der</name>
    <name evidence="12" type="ORF">HKN21_01330</name>
</gene>
<dbReference type="PROSITE" id="PS51712">
    <property type="entry name" value="G_ENGA"/>
    <property type="match status" value="1"/>
</dbReference>
<dbReference type="AlphaFoldDB" id="A0A7Y2E8R5"/>
<evidence type="ECO:0000313" key="13">
    <source>
        <dbReference type="Proteomes" id="UP000547674"/>
    </source>
</evidence>
<dbReference type="InterPro" id="IPR005225">
    <property type="entry name" value="Small_GTP-bd"/>
</dbReference>
<feature type="binding site" evidence="8">
    <location>
        <begin position="282"/>
        <end position="285"/>
    </location>
    <ligand>
        <name>GTP</name>
        <dbReference type="ChEBI" id="CHEBI:37565"/>
        <label>2</label>
    </ligand>
</feature>
<dbReference type="InterPro" id="IPR031166">
    <property type="entry name" value="G_ENGA"/>
</dbReference>
<dbReference type="CDD" id="cd01894">
    <property type="entry name" value="EngA1"/>
    <property type="match status" value="1"/>
</dbReference>
<dbReference type="PANTHER" id="PTHR43834">
    <property type="entry name" value="GTPASE DER"/>
    <property type="match status" value="1"/>
</dbReference>
<dbReference type="EMBL" id="JABDJR010000046">
    <property type="protein sequence ID" value="NNF05379.1"/>
    <property type="molecule type" value="Genomic_DNA"/>
</dbReference>
<dbReference type="InterPro" id="IPR027417">
    <property type="entry name" value="P-loop_NTPase"/>
</dbReference>
<dbReference type="NCBIfam" id="TIGR03594">
    <property type="entry name" value="GTPase_EngA"/>
    <property type="match status" value="1"/>
</dbReference>
<keyword evidence="4 10" id="KW-0677">Repeat</keyword>
<dbReference type="HAMAP" id="MF_00195">
    <property type="entry name" value="GTPase_Der"/>
    <property type="match status" value="1"/>
</dbReference>
<dbReference type="InterPro" id="IPR006073">
    <property type="entry name" value="GTP-bd"/>
</dbReference>
<comment type="similarity">
    <text evidence="1 8 9 10">Belongs to the TRAFAC class TrmE-Era-EngA-EngB-Septin-like GTPase superfamily. EngA (Der) GTPase family.</text>
</comment>
<comment type="function">
    <text evidence="8 10">GTPase that plays an essential role in the late steps of ribosome biogenesis.</text>
</comment>
<reference evidence="12 13" key="1">
    <citation type="submission" date="2020-03" db="EMBL/GenBank/DDBJ databases">
        <title>Metabolic flexibility allows generalist bacteria to become dominant in a frequently disturbed ecosystem.</title>
        <authorList>
            <person name="Chen Y.-J."/>
            <person name="Leung P.M."/>
            <person name="Bay S.K."/>
            <person name="Hugenholtz P."/>
            <person name="Kessler A.J."/>
            <person name="Shelley G."/>
            <person name="Waite D.W."/>
            <person name="Cook P.L."/>
            <person name="Greening C."/>
        </authorList>
    </citation>
    <scope>NUCLEOTIDE SEQUENCE [LARGE SCALE GENOMIC DNA]</scope>
    <source>
        <strain evidence="12">SS_bin_28</strain>
    </source>
</reference>
<keyword evidence="3 8" id="KW-0690">Ribosome biogenesis</keyword>
<dbReference type="SUPFAM" id="SSF52540">
    <property type="entry name" value="P-loop containing nucleoside triphosphate hydrolases"/>
    <property type="match status" value="2"/>
</dbReference>
<dbReference type="GO" id="GO:0005525">
    <property type="term" value="F:GTP binding"/>
    <property type="evidence" value="ECO:0007669"/>
    <property type="project" value="UniProtKB-UniRule"/>
</dbReference>
<feature type="domain" description="EngA-type G" evidence="11">
    <location>
        <begin position="164"/>
        <end position="339"/>
    </location>
</feature>
<name>A0A7Y2E8R5_UNCEI</name>
<evidence type="ECO:0000313" key="12">
    <source>
        <dbReference type="EMBL" id="NNF05379.1"/>
    </source>
</evidence>
<dbReference type="Pfam" id="PF14714">
    <property type="entry name" value="KH_dom-like"/>
    <property type="match status" value="1"/>
</dbReference>
<keyword evidence="6 8" id="KW-0342">GTP-binding</keyword>
<protein>
    <recommendedName>
        <fullName evidence="2 8">GTPase Der</fullName>
    </recommendedName>
    <alternativeName>
        <fullName evidence="7 8">GTP-binding protein EngA</fullName>
    </alternativeName>
</protein>
<evidence type="ECO:0000256" key="6">
    <source>
        <dbReference type="ARBA" id="ARBA00023134"/>
    </source>
</evidence>
<evidence type="ECO:0000256" key="10">
    <source>
        <dbReference type="RuleBase" id="RU004481"/>
    </source>
</evidence>